<evidence type="ECO:0000259" key="1">
    <source>
        <dbReference type="PROSITE" id="PS50011"/>
    </source>
</evidence>
<dbReference type="PROSITE" id="PS50011">
    <property type="entry name" value="PROTEIN_KINASE_DOM"/>
    <property type="match status" value="1"/>
</dbReference>
<comment type="caution">
    <text evidence="2">The sequence shown here is derived from an EMBL/GenBank/DDBJ whole genome shotgun (WGS) entry which is preliminary data.</text>
</comment>
<sequence>MSASNHNGGGDIQIVDHDGILLLSLDSADEITIAGVQEELGKCTITLNGVTKSINTAWKLVPGTYVATAKRQAIFASDEGSESINAIRRLEKVVYGLKSRDSKAVDYADYYREKSNEGRIHRWTVPLISNPEMYLPESLKNNWQFLLETGPEKDVVKPCWKRLIEESSDLFPGHSVGYEIGLLGTKIPDIAFFPSNVAKPRASEYEAYGDCKGHSWSGNSLSELGQGIQYGHLILDANPLRTHVYGFFTNNSIVVLIKSTRSKEWPCLVHWHITGALTFKQGMATFFKLVQENSGYIHPPTIQNLNLTIKASLGQGRTCRAFLADYNGMDVVAKLYDCEETVKENVQQLEVAKAAIQRGVVVGAAAAVIHSTCRIPTVQGCEGKWLVITPIGIPFTFRTIRQDHIRSLVTALKIVHEAGIIHRDVRFANIFHLTTDDSVLLNDWGSSIQSEGLELVAGCPDQWAHPDVIGMAEAVPHPKHDLYSLISSFGDLIAPGLSVAKRNVLLRKAYQAAEICLYEQVVDSLVPFLTH</sequence>
<dbReference type="EMBL" id="JALLPB020000005">
    <property type="protein sequence ID" value="KAL3827343.1"/>
    <property type="molecule type" value="Genomic_DNA"/>
</dbReference>
<evidence type="ECO:0000313" key="3">
    <source>
        <dbReference type="Proteomes" id="UP001530377"/>
    </source>
</evidence>
<dbReference type="Proteomes" id="UP001530377">
    <property type="component" value="Unassembled WGS sequence"/>
</dbReference>
<dbReference type="InterPro" id="IPR011009">
    <property type="entry name" value="Kinase-like_dom_sf"/>
</dbReference>
<gene>
    <name evidence="2" type="ORF">ACHAXA_005089</name>
</gene>
<dbReference type="InterPro" id="IPR000719">
    <property type="entry name" value="Prot_kinase_dom"/>
</dbReference>
<protein>
    <recommendedName>
        <fullName evidence="1">Protein kinase domain-containing protein</fullName>
    </recommendedName>
</protein>
<dbReference type="Gene3D" id="1.10.510.10">
    <property type="entry name" value="Transferase(Phosphotransferase) domain 1"/>
    <property type="match status" value="1"/>
</dbReference>
<dbReference type="AlphaFoldDB" id="A0ABD3SSX2"/>
<evidence type="ECO:0000313" key="2">
    <source>
        <dbReference type="EMBL" id="KAL3827343.1"/>
    </source>
</evidence>
<proteinExistence type="predicted"/>
<accession>A0ABD3SSX2</accession>
<name>A0ABD3SSX2_9STRA</name>
<reference evidence="2 3" key="1">
    <citation type="submission" date="2024-10" db="EMBL/GenBank/DDBJ databases">
        <title>Updated reference genomes for cyclostephanoid diatoms.</title>
        <authorList>
            <person name="Roberts W.R."/>
            <person name="Alverson A.J."/>
        </authorList>
    </citation>
    <scope>NUCLEOTIDE SEQUENCE [LARGE SCALE GENOMIC DNA]</scope>
    <source>
        <strain evidence="2 3">AJA228-03</strain>
    </source>
</reference>
<organism evidence="2 3">
    <name type="scientific">Cyclostephanos tholiformis</name>
    <dbReference type="NCBI Taxonomy" id="382380"/>
    <lineage>
        <taxon>Eukaryota</taxon>
        <taxon>Sar</taxon>
        <taxon>Stramenopiles</taxon>
        <taxon>Ochrophyta</taxon>
        <taxon>Bacillariophyta</taxon>
        <taxon>Coscinodiscophyceae</taxon>
        <taxon>Thalassiosirophycidae</taxon>
        <taxon>Stephanodiscales</taxon>
        <taxon>Stephanodiscaceae</taxon>
        <taxon>Cyclostephanos</taxon>
    </lineage>
</organism>
<keyword evidence="3" id="KW-1185">Reference proteome</keyword>
<feature type="domain" description="Protein kinase" evidence="1">
    <location>
        <begin position="307"/>
        <end position="531"/>
    </location>
</feature>
<dbReference type="SUPFAM" id="SSF56112">
    <property type="entry name" value="Protein kinase-like (PK-like)"/>
    <property type="match status" value="1"/>
</dbReference>